<dbReference type="Pfam" id="PF06969">
    <property type="entry name" value="HemN_C"/>
    <property type="match status" value="1"/>
</dbReference>
<dbReference type="InterPro" id="IPR007197">
    <property type="entry name" value="rSAM"/>
</dbReference>
<dbReference type="InterPro" id="IPR006638">
    <property type="entry name" value="Elp3/MiaA/NifB-like_rSAM"/>
</dbReference>
<proteinExistence type="inferred from homology"/>
<organism evidence="4 5">
    <name type="scientific">Aureicoccus marinus</name>
    <dbReference type="NCBI Taxonomy" id="754435"/>
    <lineage>
        <taxon>Bacteria</taxon>
        <taxon>Pseudomonadati</taxon>
        <taxon>Bacteroidota</taxon>
        <taxon>Flavobacteriia</taxon>
        <taxon>Flavobacteriales</taxon>
        <taxon>Flavobacteriaceae</taxon>
        <taxon>Aureicoccus</taxon>
    </lineage>
</organism>
<dbReference type="NCBIfam" id="TIGR00539">
    <property type="entry name" value="hemN_rel"/>
    <property type="match status" value="1"/>
</dbReference>
<evidence type="ECO:0000256" key="2">
    <source>
        <dbReference type="RuleBase" id="RU364116"/>
    </source>
</evidence>
<dbReference type="GO" id="GO:0046872">
    <property type="term" value="F:metal ion binding"/>
    <property type="evidence" value="ECO:0007669"/>
    <property type="project" value="UniProtKB-UniRule"/>
</dbReference>
<evidence type="ECO:0000313" key="4">
    <source>
        <dbReference type="EMBL" id="PQJ15925.1"/>
    </source>
</evidence>
<keyword evidence="2" id="KW-0411">Iron-sulfur</keyword>
<dbReference type="PANTHER" id="PTHR13932:SF5">
    <property type="entry name" value="RADICAL S-ADENOSYL METHIONINE DOMAIN-CONTAINING PROTEIN 1, MITOCHONDRIAL"/>
    <property type="match status" value="1"/>
</dbReference>
<dbReference type="GO" id="GO:0004109">
    <property type="term" value="F:coproporphyrinogen oxidase activity"/>
    <property type="evidence" value="ECO:0007669"/>
    <property type="project" value="InterPro"/>
</dbReference>
<evidence type="ECO:0000256" key="1">
    <source>
        <dbReference type="ARBA" id="ARBA00006100"/>
    </source>
</evidence>
<keyword evidence="5" id="KW-1185">Reference proteome</keyword>
<dbReference type="PANTHER" id="PTHR13932">
    <property type="entry name" value="COPROPORPHYRINIGEN III OXIDASE"/>
    <property type="match status" value="1"/>
</dbReference>
<comment type="caution">
    <text evidence="4">The sequence shown here is derived from an EMBL/GenBank/DDBJ whole genome shotgun (WGS) entry which is preliminary data.</text>
</comment>
<dbReference type="SMART" id="SM00729">
    <property type="entry name" value="Elp3"/>
    <property type="match status" value="1"/>
</dbReference>
<dbReference type="InterPro" id="IPR023404">
    <property type="entry name" value="rSAM_horseshoe"/>
</dbReference>
<keyword evidence="2" id="KW-0479">Metal-binding</keyword>
<dbReference type="InterPro" id="IPR058240">
    <property type="entry name" value="rSAM_sf"/>
</dbReference>
<dbReference type="Gene3D" id="3.80.30.20">
    <property type="entry name" value="tm_1862 like domain"/>
    <property type="match status" value="1"/>
</dbReference>
<dbReference type="RefSeq" id="WP_105001591.1">
    <property type="nucleotide sequence ID" value="NZ_MQVX01000001.1"/>
</dbReference>
<comment type="subcellular location">
    <subcellularLocation>
        <location evidence="2">Cytoplasm</location>
    </subcellularLocation>
</comment>
<dbReference type="GO" id="GO:0006779">
    <property type="term" value="P:porphyrin-containing compound biosynthetic process"/>
    <property type="evidence" value="ECO:0007669"/>
    <property type="project" value="InterPro"/>
</dbReference>
<dbReference type="InterPro" id="IPR034505">
    <property type="entry name" value="Coproporphyrinogen-III_oxidase"/>
</dbReference>
<keyword evidence="2" id="KW-0143">Chaperone</keyword>
<dbReference type="OrthoDB" id="9808022at2"/>
<dbReference type="Pfam" id="PF04055">
    <property type="entry name" value="Radical_SAM"/>
    <property type="match status" value="1"/>
</dbReference>
<keyword evidence="2" id="KW-0949">S-adenosyl-L-methionine</keyword>
<protein>
    <recommendedName>
        <fullName evidence="2">Heme chaperone HemW</fullName>
    </recommendedName>
</protein>
<keyword evidence="2" id="KW-0349">Heme</keyword>
<gene>
    <name evidence="4" type="ORF">BST99_09490</name>
</gene>
<dbReference type="SFLD" id="SFLDF00562">
    <property type="entry name" value="HemN-like__clustered_with_heat"/>
    <property type="match status" value="1"/>
</dbReference>
<dbReference type="CDD" id="cd01335">
    <property type="entry name" value="Radical_SAM"/>
    <property type="match status" value="1"/>
</dbReference>
<dbReference type="SUPFAM" id="SSF102114">
    <property type="entry name" value="Radical SAM enzymes"/>
    <property type="match status" value="1"/>
</dbReference>
<dbReference type="EMBL" id="MQVX01000001">
    <property type="protein sequence ID" value="PQJ15925.1"/>
    <property type="molecule type" value="Genomic_DNA"/>
</dbReference>
<accession>A0A2S7T8U3</accession>
<dbReference type="SFLD" id="SFLDF00288">
    <property type="entry name" value="HemN-like__clustered_with_nucl"/>
    <property type="match status" value="1"/>
</dbReference>
<evidence type="ECO:0000259" key="3">
    <source>
        <dbReference type="PROSITE" id="PS51918"/>
    </source>
</evidence>
<keyword evidence="2" id="KW-0408">Iron</keyword>
<dbReference type="SFLD" id="SFLDS00029">
    <property type="entry name" value="Radical_SAM"/>
    <property type="match status" value="1"/>
</dbReference>
<dbReference type="InterPro" id="IPR010723">
    <property type="entry name" value="HemN_C"/>
</dbReference>
<sequence>MAGIYIHIPFCKQACHYCDFHFSTNTKLKTDLLEALKTEMRLRREETDGWELNTLYLGGGTPSILSVEELVDLLGTAFELYDFAEDTEVTLEANPDDINEAYLAGLVRHTRVNRLSLGIQSFEEKELNWMNRAHNSQEAREAIRLVQKYIPNLSVDLIYGTPGQEDESWIAAIDEVVGLGISHISSYALTVEERTALHSFIEKGKSPSPDEEQASRQFYLLVDRLAEAGYDHYEISNFGKPGHYSRNNSAYWQGKPYLGIGPGAHSYDQKRRGWNVRSNPGYIKELKEERLPLEWEELSTQDRYNEYLMTRLRTQWGVDLAEVSATFGQQYVGFLEEQATPFIEERLLYWDGDLLKATREGKFLVDGIASDLFLLNLKD</sequence>
<dbReference type="SFLD" id="SFLDG01065">
    <property type="entry name" value="anaerobic_coproporphyrinogen-I"/>
    <property type="match status" value="1"/>
</dbReference>
<comment type="similarity">
    <text evidence="1">Belongs to the anaerobic coproporphyrinogen-III oxidase family. HemW subfamily.</text>
</comment>
<dbReference type="Proteomes" id="UP000239366">
    <property type="component" value="Unassembled WGS sequence"/>
</dbReference>
<evidence type="ECO:0000313" key="5">
    <source>
        <dbReference type="Proteomes" id="UP000239366"/>
    </source>
</evidence>
<dbReference type="InterPro" id="IPR004559">
    <property type="entry name" value="HemW-like"/>
</dbReference>
<keyword evidence="2" id="KW-0963">Cytoplasm</keyword>
<dbReference type="AlphaFoldDB" id="A0A2S7T8U3"/>
<feature type="domain" description="Radical SAM core" evidence="3">
    <location>
        <begin position="1"/>
        <end position="231"/>
    </location>
</feature>
<name>A0A2S7T8U3_9FLAO</name>
<keyword evidence="2" id="KW-0004">4Fe-4S</keyword>
<dbReference type="GO" id="GO:0005737">
    <property type="term" value="C:cytoplasm"/>
    <property type="evidence" value="ECO:0007669"/>
    <property type="project" value="UniProtKB-SubCell"/>
</dbReference>
<comment type="function">
    <text evidence="2">Probably acts as a heme chaperone, transferring heme to an unknown acceptor. Binds one molecule of heme per monomer, possibly covalently. Binds 1 [4Fe-4S] cluster. The cluster is coordinated with 3 cysteines and an exchangeable S-adenosyl-L-methionine.</text>
</comment>
<reference evidence="5" key="1">
    <citation type="submission" date="2016-11" db="EMBL/GenBank/DDBJ databases">
        <title>Trade-off between light-utilization and light-protection in marine flavobacteria.</title>
        <authorList>
            <person name="Kumagai Y."/>
            <person name="Yoshizawa S."/>
            <person name="Kogure K."/>
        </authorList>
    </citation>
    <scope>NUCLEOTIDE SEQUENCE [LARGE SCALE GENOMIC DNA]</scope>
    <source>
        <strain evidence="5">SG-18</strain>
    </source>
</reference>
<dbReference type="GO" id="GO:0051539">
    <property type="term" value="F:4 iron, 4 sulfur cluster binding"/>
    <property type="evidence" value="ECO:0007669"/>
    <property type="project" value="UniProtKB-UniRule"/>
</dbReference>
<dbReference type="PROSITE" id="PS51918">
    <property type="entry name" value="RADICAL_SAM"/>
    <property type="match status" value="1"/>
</dbReference>